<gene>
    <name evidence="7" type="ORF">J2Z43_001373</name>
</gene>
<keyword evidence="3" id="KW-0237">DNA synthesis</keyword>
<comment type="catalytic activity">
    <reaction evidence="5">
        <text>a 2'-deoxyribonucleoside 5'-diphosphate + [thioredoxin]-disulfide + H2O = a ribonucleoside 5'-diphosphate + [thioredoxin]-dithiol</text>
        <dbReference type="Rhea" id="RHEA:23252"/>
        <dbReference type="Rhea" id="RHEA-COMP:10698"/>
        <dbReference type="Rhea" id="RHEA-COMP:10700"/>
        <dbReference type="ChEBI" id="CHEBI:15377"/>
        <dbReference type="ChEBI" id="CHEBI:29950"/>
        <dbReference type="ChEBI" id="CHEBI:50058"/>
        <dbReference type="ChEBI" id="CHEBI:57930"/>
        <dbReference type="ChEBI" id="CHEBI:73316"/>
        <dbReference type="EC" id="1.17.4.1"/>
    </reaction>
</comment>
<dbReference type="Proteomes" id="UP000767291">
    <property type="component" value="Unassembled WGS sequence"/>
</dbReference>
<dbReference type="EC" id="1.17.4.1" evidence="2"/>
<protein>
    <recommendedName>
        <fullName evidence="2">ribonucleoside-diphosphate reductase</fullName>
        <ecNumber evidence="2">1.17.4.1</ecNumber>
    </recommendedName>
</protein>
<reference evidence="7 8" key="1">
    <citation type="submission" date="2021-03" db="EMBL/GenBank/DDBJ databases">
        <title>Genomic Encyclopedia of Type Strains, Phase IV (KMG-IV): sequencing the most valuable type-strain genomes for metagenomic binning, comparative biology and taxonomic classification.</title>
        <authorList>
            <person name="Goeker M."/>
        </authorList>
    </citation>
    <scope>NUCLEOTIDE SEQUENCE [LARGE SCALE GENOMIC DNA]</scope>
    <source>
        <strain evidence="7 8">DSM 1289</strain>
    </source>
</reference>
<evidence type="ECO:0000256" key="4">
    <source>
        <dbReference type="ARBA" id="ARBA00022741"/>
    </source>
</evidence>
<dbReference type="InterPro" id="IPR023806">
    <property type="entry name" value="CHP03905"/>
</dbReference>
<dbReference type="EMBL" id="JAGGJX010000002">
    <property type="protein sequence ID" value="MBP1854980.1"/>
    <property type="molecule type" value="Genomic_DNA"/>
</dbReference>
<proteinExistence type="inferred from homology"/>
<evidence type="ECO:0000256" key="2">
    <source>
        <dbReference type="ARBA" id="ARBA00012274"/>
    </source>
</evidence>
<evidence type="ECO:0000313" key="7">
    <source>
        <dbReference type="EMBL" id="MBP1854980.1"/>
    </source>
</evidence>
<accession>A0ABS4EAK8</accession>
<feature type="domain" description="TSCPD" evidence="6">
    <location>
        <begin position="7"/>
        <end position="80"/>
    </location>
</feature>
<dbReference type="NCBIfam" id="TIGR03905">
    <property type="entry name" value="TIGR03905_4_Cys"/>
    <property type="match status" value="1"/>
</dbReference>
<dbReference type="Pfam" id="PF12637">
    <property type="entry name" value="TSCPD"/>
    <property type="match status" value="1"/>
</dbReference>
<name>A0ABS4EAK8_9FIRM</name>
<dbReference type="RefSeq" id="WP_209456475.1">
    <property type="nucleotide sequence ID" value="NZ_BAAACS010000002.1"/>
</dbReference>
<organism evidence="7 8">
    <name type="scientific">Metaclostridioides mangenotii</name>
    <dbReference type="NCBI Taxonomy" id="1540"/>
    <lineage>
        <taxon>Bacteria</taxon>
        <taxon>Bacillati</taxon>
        <taxon>Bacillota</taxon>
        <taxon>Clostridia</taxon>
        <taxon>Peptostreptococcales</taxon>
        <taxon>Peptostreptococcaceae</taxon>
        <taxon>Metaclostridioides</taxon>
    </lineage>
</organism>
<evidence type="ECO:0000256" key="1">
    <source>
        <dbReference type="ARBA" id="ARBA00007405"/>
    </source>
</evidence>
<sequence length="81" mass="8581">MKIVFKPSGVCCREMSFEVDEDNIITSAEFIGGCSGNLSGLKSLIIGQDAKDVATKLEGIHCGDKSTSCPDQLSKAINQSL</sequence>
<evidence type="ECO:0000259" key="6">
    <source>
        <dbReference type="Pfam" id="PF12637"/>
    </source>
</evidence>
<evidence type="ECO:0000256" key="3">
    <source>
        <dbReference type="ARBA" id="ARBA00022634"/>
    </source>
</evidence>
<keyword evidence="8" id="KW-1185">Reference proteome</keyword>
<dbReference type="InterPro" id="IPR024434">
    <property type="entry name" value="TSCPD_dom"/>
</dbReference>
<keyword evidence="4" id="KW-0547">Nucleotide-binding</keyword>
<comment type="caution">
    <text evidence="7">The sequence shown here is derived from an EMBL/GenBank/DDBJ whole genome shotgun (WGS) entry which is preliminary data.</text>
</comment>
<evidence type="ECO:0000256" key="5">
    <source>
        <dbReference type="ARBA" id="ARBA00047754"/>
    </source>
</evidence>
<comment type="similarity">
    <text evidence="1">Belongs to the ribonucleoside diphosphate reductase class-2 family.</text>
</comment>
<evidence type="ECO:0000313" key="8">
    <source>
        <dbReference type="Proteomes" id="UP000767291"/>
    </source>
</evidence>